<dbReference type="EMBL" id="CP020660">
    <property type="protein sequence ID" value="ATF08709.1"/>
    <property type="molecule type" value="Genomic_DNA"/>
</dbReference>
<evidence type="ECO:0000313" key="1">
    <source>
        <dbReference type="EMBL" id="ATF08709.1"/>
    </source>
</evidence>
<dbReference type="AlphaFoldDB" id="A0A291B6S1"/>
<name>A0A291B6S1_9GAMM</name>
<dbReference type="KEGG" id="elux:BTN50_0168"/>
<reference evidence="2" key="1">
    <citation type="submission" date="2017-04" db="EMBL/GenBank/DDBJ databases">
        <title>Genome evolution of the luminous symbionts of deep sea anglerfish.</title>
        <authorList>
            <person name="Hendry T.A."/>
        </authorList>
    </citation>
    <scope>NUCLEOTIDE SEQUENCE [LARGE SCALE GENOMIC DNA]</scope>
</reference>
<gene>
    <name evidence="1" type="ORF">BTN50_0168</name>
</gene>
<proteinExistence type="predicted"/>
<accession>A0A291B6S1</accession>
<dbReference type="Proteomes" id="UP000218160">
    <property type="component" value="Chromosome 1"/>
</dbReference>
<protein>
    <submittedName>
        <fullName evidence="1">Uncharacterized protein</fullName>
    </submittedName>
</protein>
<evidence type="ECO:0000313" key="2">
    <source>
        <dbReference type="Proteomes" id="UP000218160"/>
    </source>
</evidence>
<sequence length="62" mass="7505">MWLMVQCYLTYSNQFVEKLLKYQAMRLTTPDNITKLFALNERLHSSHQEGKQLFWKEVIRAI</sequence>
<organism evidence="1 2">
    <name type="scientific">Candidatus Enterovibrio altilux</name>
    <dbReference type="NCBI Taxonomy" id="1927128"/>
    <lineage>
        <taxon>Bacteria</taxon>
        <taxon>Pseudomonadati</taxon>
        <taxon>Pseudomonadota</taxon>
        <taxon>Gammaproteobacteria</taxon>
        <taxon>Vibrionales</taxon>
        <taxon>Vibrionaceae</taxon>
        <taxon>Enterovibrio</taxon>
    </lineage>
</organism>
<keyword evidence="2" id="KW-1185">Reference proteome</keyword>